<evidence type="ECO:0008006" key="3">
    <source>
        <dbReference type="Google" id="ProtNLM"/>
    </source>
</evidence>
<dbReference type="CDD" id="cd16936">
    <property type="entry name" value="HATPase_RsbW-like"/>
    <property type="match status" value="1"/>
</dbReference>
<protein>
    <recommendedName>
        <fullName evidence="3">ATP-binding protein</fullName>
    </recommendedName>
</protein>
<gene>
    <name evidence="1" type="ORF">Airi01_094370</name>
</gene>
<dbReference type="Proteomes" id="UP001165135">
    <property type="component" value="Unassembled WGS sequence"/>
</dbReference>
<reference evidence="1" key="1">
    <citation type="submission" date="2023-03" db="EMBL/GenBank/DDBJ databases">
        <title>Actinoallomurus iriomotensis NBRC 103681.</title>
        <authorList>
            <person name="Ichikawa N."/>
            <person name="Sato H."/>
            <person name="Tonouchi N."/>
        </authorList>
    </citation>
    <scope>NUCLEOTIDE SEQUENCE</scope>
    <source>
        <strain evidence="1">NBRC 103681</strain>
    </source>
</reference>
<proteinExistence type="predicted"/>
<dbReference type="RefSeq" id="WP_285635242.1">
    <property type="nucleotide sequence ID" value="NZ_BSTJ01000017.1"/>
</dbReference>
<comment type="caution">
    <text evidence="1">The sequence shown here is derived from an EMBL/GenBank/DDBJ whole genome shotgun (WGS) entry which is preliminary data.</text>
</comment>
<dbReference type="PANTHER" id="PTHR35526">
    <property type="entry name" value="ANTI-SIGMA-F FACTOR RSBW-RELATED"/>
    <property type="match status" value="1"/>
</dbReference>
<dbReference type="Gene3D" id="3.30.565.10">
    <property type="entry name" value="Histidine kinase-like ATPase, C-terminal domain"/>
    <property type="match status" value="1"/>
</dbReference>
<dbReference type="InterPro" id="IPR050267">
    <property type="entry name" value="Anti-sigma-factor_SerPK"/>
</dbReference>
<dbReference type="AlphaFoldDB" id="A0A9W6VUW4"/>
<sequence length="148" mass="15605">MRPWSSATTASGLFVKDATAPGEARTWVAAYFLAHGRADVIPDARILVSELVTNALREEALFEVNGGAAIGLTITRGPLAYRVGVYDGNPDPPPAPPEFPALDAEAGRGLVLVAAIATQWGSTPATDPATGRQGKYVWFELPRTASDE</sequence>
<accession>A0A9W6VUW4</accession>
<evidence type="ECO:0000313" key="2">
    <source>
        <dbReference type="Proteomes" id="UP001165135"/>
    </source>
</evidence>
<dbReference type="PANTHER" id="PTHR35526:SF3">
    <property type="entry name" value="ANTI-SIGMA-F FACTOR RSBW"/>
    <property type="match status" value="1"/>
</dbReference>
<organism evidence="1 2">
    <name type="scientific">Actinoallomurus iriomotensis</name>
    <dbReference type="NCBI Taxonomy" id="478107"/>
    <lineage>
        <taxon>Bacteria</taxon>
        <taxon>Bacillati</taxon>
        <taxon>Actinomycetota</taxon>
        <taxon>Actinomycetes</taxon>
        <taxon>Streptosporangiales</taxon>
        <taxon>Thermomonosporaceae</taxon>
        <taxon>Actinoallomurus</taxon>
    </lineage>
</organism>
<name>A0A9W6VUW4_9ACTN</name>
<evidence type="ECO:0000313" key="1">
    <source>
        <dbReference type="EMBL" id="GLY81170.1"/>
    </source>
</evidence>
<dbReference type="InterPro" id="IPR036890">
    <property type="entry name" value="HATPase_C_sf"/>
</dbReference>
<dbReference type="EMBL" id="BSTJ01000017">
    <property type="protein sequence ID" value="GLY81170.1"/>
    <property type="molecule type" value="Genomic_DNA"/>
</dbReference>